<dbReference type="NCBIfam" id="TIGR01646">
    <property type="entry name" value="vgr_GE"/>
    <property type="match status" value="1"/>
</dbReference>
<feature type="region of interest" description="Disordered" evidence="4">
    <location>
        <begin position="524"/>
        <end position="557"/>
    </location>
</feature>
<dbReference type="InterPro" id="IPR050708">
    <property type="entry name" value="T6SS_VgrG/RHS"/>
</dbReference>
<dbReference type="Gene3D" id="4.10.220.110">
    <property type="match status" value="1"/>
</dbReference>
<dbReference type="GO" id="GO:0005576">
    <property type="term" value="C:extracellular region"/>
    <property type="evidence" value="ECO:0007669"/>
    <property type="project" value="UniProtKB-SubCell"/>
</dbReference>
<dbReference type="SUPFAM" id="SSF69279">
    <property type="entry name" value="Phage tail proteins"/>
    <property type="match status" value="2"/>
</dbReference>
<dbReference type="NCBIfam" id="TIGR03361">
    <property type="entry name" value="VI_Rhs_Vgr"/>
    <property type="match status" value="1"/>
</dbReference>
<dbReference type="EMBL" id="CP021425">
    <property type="protein sequence ID" value="ARU58842.1"/>
    <property type="molecule type" value="Genomic_DNA"/>
</dbReference>
<evidence type="ECO:0000313" key="8">
    <source>
        <dbReference type="Proteomes" id="UP000196027"/>
    </source>
</evidence>
<dbReference type="KEGG" id="ome:OLMES_4854"/>
<dbReference type="Gene3D" id="2.30.110.50">
    <property type="match status" value="1"/>
</dbReference>
<feature type="domain" description="Gp5/Type VI secretion system Vgr C-terminal trimerisation" evidence="6">
    <location>
        <begin position="467"/>
        <end position="580"/>
    </location>
</feature>
<dbReference type="PANTHER" id="PTHR32305">
    <property type="match status" value="1"/>
</dbReference>
<dbReference type="AlphaFoldDB" id="A0A1Y0IEA8"/>
<evidence type="ECO:0000256" key="4">
    <source>
        <dbReference type="SAM" id="MobiDB-lite"/>
    </source>
</evidence>
<organism evidence="7 8">
    <name type="scientific">Oleiphilus messinensis</name>
    <dbReference type="NCBI Taxonomy" id="141451"/>
    <lineage>
        <taxon>Bacteria</taxon>
        <taxon>Pseudomonadati</taxon>
        <taxon>Pseudomonadota</taxon>
        <taxon>Gammaproteobacteria</taxon>
        <taxon>Oceanospirillales</taxon>
        <taxon>Oleiphilaceae</taxon>
        <taxon>Oleiphilus</taxon>
    </lineage>
</organism>
<evidence type="ECO:0000259" key="5">
    <source>
        <dbReference type="Pfam" id="PF04717"/>
    </source>
</evidence>
<keyword evidence="3" id="KW-0964">Secreted</keyword>
<dbReference type="RefSeq" id="WP_087463576.1">
    <property type="nucleotide sequence ID" value="NZ_CP021425.1"/>
</dbReference>
<reference evidence="7 8" key="1">
    <citation type="submission" date="2017-05" db="EMBL/GenBank/DDBJ databases">
        <title>Genomic insights into alkan degradation activity of Oleiphilus messinensis.</title>
        <authorList>
            <person name="Kozyavkin S.A."/>
            <person name="Slesarev A.I."/>
            <person name="Golyshin P.N."/>
            <person name="Korzhenkov A."/>
            <person name="Golyshina O.N."/>
            <person name="Toshchakov S.V."/>
        </authorList>
    </citation>
    <scope>NUCLEOTIDE SEQUENCE [LARGE SCALE GENOMIC DNA]</scope>
    <source>
        <strain evidence="7 8">ME102</strain>
    </source>
</reference>
<dbReference type="InterPro" id="IPR054030">
    <property type="entry name" value="Gp5_Vgr_C"/>
</dbReference>
<keyword evidence="8" id="KW-1185">Reference proteome</keyword>
<comment type="similarity">
    <text evidence="2">Belongs to the VgrG protein family.</text>
</comment>
<protein>
    <submittedName>
        <fullName evidence="7">Type VI secretion system export protein</fullName>
    </submittedName>
</protein>
<feature type="domain" description="Gp5/Type VI secretion system Vgr protein OB-fold" evidence="5">
    <location>
        <begin position="383"/>
        <end position="450"/>
    </location>
</feature>
<dbReference type="Pfam" id="PF04717">
    <property type="entry name" value="Phage_base_V"/>
    <property type="match status" value="1"/>
</dbReference>
<dbReference type="InterPro" id="IPR006531">
    <property type="entry name" value="Gp5/Vgr_OB"/>
</dbReference>
<dbReference type="Pfam" id="PF22178">
    <property type="entry name" value="Gp5_trimer_C"/>
    <property type="match status" value="1"/>
</dbReference>
<comment type="subcellular location">
    <subcellularLocation>
        <location evidence="1">Secreted</location>
    </subcellularLocation>
</comment>
<accession>A0A1Y0IEA8</accession>
<dbReference type="InterPro" id="IPR037026">
    <property type="entry name" value="Vgr_OB-fold_dom_sf"/>
</dbReference>
<dbReference type="InterPro" id="IPR006533">
    <property type="entry name" value="T6SS_Vgr_RhsGE"/>
</dbReference>
<sequence>MPLAQDNQFLKMETPLGPDVLVIQEFKGTESVSRPFMFEVRALSEQDGIDATTLIGKPVGVSVETKKTDPRYYHGIVVGFSVGALIENRYREYSLRIQPWFSLLEYRYDCRIFQNQNAKDIITSVFSELGFSDFQWKLQNTPAVREYCVQYRESDFNFVHRLLEEEGIFYFFKHEAGKHTLVLCDYLKGYEAVPIDALDVTDGSHADFSIKNWIHDYQFRSGVVSHSDYNFTTPATSLLTDQKTLLKLANTAQYDVYDYPGEYEDKSIGGFFARNRMEAIEADYTSISASSDYMHMTAGYIFNVNRHHAEQDAKKGYVLTKVVHHIREGSYRSNGESFDYHNTFVCVPEEVILRPARTTPKPYIRGNQSAIVVGPSGEEIYTDEFGRVKVQFYWDRLGKHDENSSCWIRVAQFWAGKNWGAQFIPRIGHEVLVNFTEGDPDRPLIVGSVYNAENMPPYGLPTNKDHSGIKSRSTKGGGTANFNELRFEDEKGQELFYLHAEKDEEEIVENDQTVDIGNDQTITVGNDSTESIGNDLTQSVGNNKSLDTGNNHTESVGNNMDITVSNNRSLNVSANHDISVGANQSTSVSGNDNLSVSGNLSENVSGNFTHDANNITITGKSKITLKVGSSSVVIDGSGVTIKGGGATGVFKGSKAKIN</sequence>
<dbReference type="Gene3D" id="2.40.50.230">
    <property type="entry name" value="Gp5 N-terminal domain"/>
    <property type="match status" value="1"/>
</dbReference>
<evidence type="ECO:0000259" key="6">
    <source>
        <dbReference type="Pfam" id="PF22178"/>
    </source>
</evidence>
<dbReference type="Proteomes" id="UP000196027">
    <property type="component" value="Chromosome"/>
</dbReference>
<dbReference type="PANTHER" id="PTHR32305:SF15">
    <property type="entry name" value="PROTEIN RHSA-RELATED"/>
    <property type="match status" value="1"/>
</dbReference>
<name>A0A1Y0IEA8_9GAMM</name>
<gene>
    <name evidence="7" type="primary">vgrG2</name>
    <name evidence="7" type="ORF">OLMES_4854</name>
</gene>
<dbReference type="InterPro" id="IPR017847">
    <property type="entry name" value="T6SS_RhsGE_Vgr_subset"/>
</dbReference>
<dbReference type="Pfam" id="PF05954">
    <property type="entry name" value="Phage_GPD"/>
    <property type="match status" value="1"/>
</dbReference>
<proteinExistence type="inferred from homology"/>
<evidence type="ECO:0000256" key="1">
    <source>
        <dbReference type="ARBA" id="ARBA00004613"/>
    </source>
</evidence>
<dbReference type="OrthoDB" id="9762420at2"/>
<dbReference type="SUPFAM" id="SSF69255">
    <property type="entry name" value="gp5 N-terminal domain-like"/>
    <property type="match status" value="1"/>
</dbReference>
<evidence type="ECO:0000313" key="7">
    <source>
        <dbReference type="EMBL" id="ARU58842.1"/>
    </source>
</evidence>
<evidence type="ECO:0000256" key="2">
    <source>
        <dbReference type="ARBA" id="ARBA00005558"/>
    </source>
</evidence>
<evidence type="ECO:0000256" key="3">
    <source>
        <dbReference type="ARBA" id="ARBA00022525"/>
    </source>
</evidence>
<dbReference type="SUPFAM" id="SSF69349">
    <property type="entry name" value="Phage fibre proteins"/>
    <property type="match status" value="1"/>
</dbReference>
<feature type="region of interest" description="Disordered" evidence="4">
    <location>
        <begin position="457"/>
        <end position="481"/>
    </location>
</feature>
<dbReference type="Gene3D" id="3.55.50.10">
    <property type="entry name" value="Baseplate protein-like domains"/>
    <property type="match status" value="1"/>
</dbReference>